<dbReference type="PANTHER" id="PTHR19848:SF8">
    <property type="entry name" value="F-BOX AND WD REPEAT DOMAIN CONTAINING 7"/>
    <property type="match status" value="1"/>
</dbReference>
<evidence type="ECO:0000313" key="4">
    <source>
        <dbReference type="EMBL" id="MFB9735263.1"/>
    </source>
</evidence>
<dbReference type="InterPro" id="IPR019775">
    <property type="entry name" value="WD40_repeat_CS"/>
</dbReference>
<dbReference type="SUPFAM" id="SSF50978">
    <property type="entry name" value="WD40 repeat-like"/>
    <property type="match status" value="1"/>
</dbReference>
<evidence type="ECO:0000256" key="2">
    <source>
        <dbReference type="ARBA" id="ARBA00022737"/>
    </source>
</evidence>
<dbReference type="PROSITE" id="PS00678">
    <property type="entry name" value="WD_REPEATS_1"/>
    <property type="match status" value="1"/>
</dbReference>
<sequence>MRTIDLRPGADGHAAPVTDVAFRPDGRRLATCSYDGTVLLWDVSDPARPEPLTRLHHRRLVNAARWNPVRPDLLATASADKTVAVWRVPEDPDVRRPALVTVLARHTDDVNAVAWMPDGERLICVSEDGRATLWNALSGAFAGEVGSHAAHCMMVSVSRDGLVATVGEDGRVAVCDPDRPGSGVEHHCPASVEGCAWSHDGTTLAVARDDGVVELLGAGLDVRRTVTVAETAARSVAWARDDTSFVVGAYDGCLHVFDTGGRRLHRLHDTRMWPRSVAVAGDTAAVGSFWNGPHLVDLTTATTLAEPAAPNHGPNAMAVLGRELLVGCDSGTVIAFDPDACPHDGPDAGQPPVRLLPVSDSPVLSLAADGEEFWAGTYAGYVHRCDAEGELLAVTDRLGAPVPSLCRAGDLLVAGTYGGELIGLDPASLTQKEHGEPHDGSVKSLVPFGEGFLSAATDRTTAAGGLHGRTVLWEHGNLVNSVAALGGRVAATASRDHTVTVGLLEHHSGDGGWDVVQRRTLLGPDESVKCVALLGDPDAPVVLAGSYDFGLYRWRIDWGDGADLRSGRLVDAFRQGVSCMRRLDERRVAVAGWDGQILVAGLDVDGEVRVQRRFDVDTLVRQALRGAWAVAG</sequence>
<proteinExistence type="predicted"/>
<dbReference type="InterPro" id="IPR015943">
    <property type="entry name" value="WD40/YVTN_repeat-like_dom_sf"/>
</dbReference>
<dbReference type="SMART" id="SM00320">
    <property type="entry name" value="WD40"/>
    <property type="match status" value="10"/>
</dbReference>
<dbReference type="PROSITE" id="PS50294">
    <property type="entry name" value="WD_REPEATS_REGION"/>
    <property type="match status" value="2"/>
</dbReference>
<name>A0ABV5VBQ1_9ACTN</name>
<evidence type="ECO:0000256" key="1">
    <source>
        <dbReference type="ARBA" id="ARBA00022574"/>
    </source>
</evidence>
<accession>A0ABV5VBQ1</accession>
<dbReference type="InterPro" id="IPR011044">
    <property type="entry name" value="Quino_amine_DH_bsu"/>
</dbReference>
<dbReference type="Proteomes" id="UP001589703">
    <property type="component" value="Unassembled WGS sequence"/>
</dbReference>
<dbReference type="PROSITE" id="PS50082">
    <property type="entry name" value="WD_REPEATS_2"/>
    <property type="match status" value="3"/>
</dbReference>
<evidence type="ECO:0000256" key="3">
    <source>
        <dbReference type="PROSITE-ProRule" id="PRU00221"/>
    </source>
</evidence>
<dbReference type="SUPFAM" id="SSF50969">
    <property type="entry name" value="YVTN repeat-like/Quinoprotein amine dehydrogenase"/>
    <property type="match status" value="1"/>
</dbReference>
<keyword evidence="2" id="KW-0677">Repeat</keyword>
<dbReference type="RefSeq" id="WP_356759634.1">
    <property type="nucleotide sequence ID" value="NZ_JBHMAR010000007.1"/>
</dbReference>
<evidence type="ECO:0000313" key="5">
    <source>
        <dbReference type="Proteomes" id="UP001589703"/>
    </source>
</evidence>
<dbReference type="InterPro" id="IPR001680">
    <property type="entry name" value="WD40_rpt"/>
</dbReference>
<dbReference type="InterPro" id="IPR036322">
    <property type="entry name" value="WD40_repeat_dom_sf"/>
</dbReference>
<feature type="repeat" description="WD" evidence="3">
    <location>
        <begin position="54"/>
        <end position="96"/>
    </location>
</feature>
<dbReference type="SUPFAM" id="SSF50998">
    <property type="entry name" value="Quinoprotein alcohol dehydrogenase-like"/>
    <property type="match status" value="1"/>
</dbReference>
<keyword evidence="5" id="KW-1185">Reference proteome</keyword>
<comment type="caution">
    <text evidence="4">The sequence shown here is derived from an EMBL/GenBank/DDBJ whole genome shotgun (WGS) entry which is preliminary data.</text>
</comment>
<dbReference type="InterPro" id="IPR011047">
    <property type="entry name" value="Quinoprotein_ADH-like_sf"/>
</dbReference>
<protein>
    <submittedName>
        <fullName evidence="4">WD40 repeat domain-containing protein</fullName>
    </submittedName>
</protein>
<feature type="repeat" description="WD" evidence="3">
    <location>
        <begin position="103"/>
        <end position="135"/>
    </location>
</feature>
<reference evidence="4 5" key="1">
    <citation type="submission" date="2024-09" db="EMBL/GenBank/DDBJ databases">
        <authorList>
            <person name="Sun Q."/>
            <person name="Mori K."/>
        </authorList>
    </citation>
    <scope>NUCLEOTIDE SEQUENCE [LARGE SCALE GENOMIC DNA]</scope>
    <source>
        <strain evidence="4 5">JCM 10918</strain>
    </source>
</reference>
<keyword evidence="1 3" id="KW-0853">WD repeat</keyword>
<dbReference type="Pfam" id="PF00400">
    <property type="entry name" value="WD40"/>
    <property type="match status" value="4"/>
</dbReference>
<dbReference type="PANTHER" id="PTHR19848">
    <property type="entry name" value="WD40 REPEAT PROTEIN"/>
    <property type="match status" value="1"/>
</dbReference>
<organism evidence="4 5">
    <name type="scientific">Streptomyces thermocoprophilus</name>
    <dbReference type="NCBI Taxonomy" id="78356"/>
    <lineage>
        <taxon>Bacteria</taxon>
        <taxon>Bacillati</taxon>
        <taxon>Actinomycetota</taxon>
        <taxon>Actinomycetes</taxon>
        <taxon>Kitasatosporales</taxon>
        <taxon>Streptomycetaceae</taxon>
        <taxon>Streptomyces</taxon>
    </lineage>
</organism>
<dbReference type="EMBL" id="JBHMAR010000007">
    <property type="protein sequence ID" value="MFB9735263.1"/>
    <property type="molecule type" value="Genomic_DNA"/>
</dbReference>
<feature type="repeat" description="WD" evidence="3">
    <location>
        <begin position="10"/>
        <end position="44"/>
    </location>
</feature>
<dbReference type="Gene3D" id="2.130.10.10">
    <property type="entry name" value="YVTN repeat-like/Quinoprotein amine dehydrogenase"/>
    <property type="match status" value="3"/>
</dbReference>
<gene>
    <name evidence="4" type="ORF">ACFFRO_08975</name>
</gene>